<name>A0A9W4TD07_9GLOM</name>
<feature type="non-terminal residue" evidence="1">
    <location>
        <position position="48"/>
    </location>
</feature>
<dbReference type="EMBL" id="CAMKVN010025040">
    <property type="protein sequence ID" value="CAI2200658.1"/>
    <property type="molecule type" value="Genomic_DNA"/>
</dbReference>
<organism evidence="1 2">
    <name type="scientific">Funneliformis geosporum</name>
    <dbReference type="NCBI Taxonomy" id="1117311"/>
    <lineage>
        <taxon>Eukaryota</taxon>
        <taxon>Fungi</taxon>
        <taxon>Fungi incertae sedis</taxon>
        <taxon>Mucoromycota</taxon>
        <taxon>Glomeromycotina</taxon>
        <taxon>Glomeromycetes</taxon>
        <taxon>Glomerales</taxon>
        <taxon>Glomeraceae</taxon>
        <taxon>Funneliformis</taxon>
    </lineage>
</organism>
<sequence length="48" mass="5590">KKLEGFDFDQDLVLYGIQIQNDIQTKKFHPSFSLLVKDFDSTLMCYGC</sequence>
<evidence type="ECO:0000313" key="2">
    <source>
        <dbReference type="Proteomes" id="UP001153678"/>
    </source>
</evidence>
<evidence type="ECO:0000313" key="1">
    <source>
        <dbReference type="EMBL" id="CAI2200658.1"/>
    </source>
</evidence>
<reference evidence="1" key="1">
    <citation type="submission" date="2022-08" db="EMBL/GenBank/DDBJ databases">
        <authorList>
            <person name="Kallberg Y."/>
            <person name="Tangrot J."/>
            <person name="Rosling A."/>
        </authorList>
    </citation>
    <scope>NUCLEOTIDE SEQUENCE</scope>
    <source>
        <strain evidence="1">Wild A</strain>
    </source>
</reference>
<gene>
    <name evidence="1" type="ORF">FWILDA_LOCUS19677</name>
</gene>
<proteinExistence type="predicted"/>
<protein>
    <submittedName>
        <fullName evidence="1">4480_t:CDS:1</fullName>
    </submittedName>
</protein>
<dbReference type="Proteomes" id="UP001153678">
    <property type="component" value="Unassembled WGS sequence"/>
</dbReference>
<keyword evidence="2" id="KW-1185">Reference proteome</keyword>
<dbReference type="OrthoDB" id="2434452at2759"/>
<accession>A0A9W4TD07</accession>
<comment type="caution">
    <text evidence="1">The sequence shown here is derived from an EMBL/GenBank/DDBJ whole genome shotgun (WGS) entry which is preliminary data.</text>
</comment>
<dbReference type="AlphaFoldDB" id="A0A9W4TD07"/>